<dbReference type="InterPro" id="IPR003660">
    <property type="entry name" value="HAMP_dom"/>
</dbReference>
<dbReference type="InterPro" id="IPR050706">
    <property type="entry name" value="Cyclic-di-GMP_PDE-like"/>
</dbReference>
<dbReference type="NCBIfam" id="TIGR00254">
    <property type="entry name" value="GGDEF"/>
    <property type="match status" value="1"/>
</dbReference>
<dbReference type="GO" id="GO:0007165">
    <property type="term" value="P:signal transduction"/>
    <property type="evidence" value="ECO:0007669"/>
    <property type="project" value="InterPro"/>
</dbReference>
<dbReference type="PROSITE" id="PS50883">
    <property type="entry name" value="EAL"/>
    <property type="match status" value="1"/>
</dbReference>
<dbReference type="OrthoDB" id="9762141at2"/>
<dbReference type="Pfam" id="PF00990">
    <property type="entry name" value="GGDEF"/>
    <property type="match status" value="1"/>
</dbReference>
<dbReference type="PANTHER" id="PTHR33121">
    <property type="entry name" value="CYCLIC DI-GMP PHOSPHODIESTERASE PDEF"/>
    <property type="match status" value="1"/>
</dbReference>
<keyword evidence="3 4" id="KW-0472">Membrane</keyword>
<dbReference type="Gene3D" id="3.30.70.270">
    <property type="match status" value="1"/>
</dbReference>
<dbReference type="SMART" id="SM00052">
    <property type="entry name" value="EAL"/>
    <property type="match status" value="1"/>
</dbReference>
<evidence type="ECO:0000256" key="2">
    <source>
        <dbReference type="ARBA" id="ARBA00022475"/>
    </source>
</evidence>
<name>A0A5S5CIV3_9BACL</name>
<organism evidence="8 9">
    <name type="scientific">Paenibacillus methanolicus</name>
    <dbReference type="NCBI Taxonomy" id="582686"/>
    <lineage>
        <taxon>Bacteria</taxon>
        <taxon>Bacillati</taxon>
        <taxon>Bacillota</taxon>
        <taxon>Bacilli</taxon>
        <taxon>Bacillales</taxon>
        <taxon>Paenibacillaceae</taxon>
        <taxon>Paenibacillus</taxon>
    </lineage>
</organism>
<feature type="domain" description="HAMP" evidence="6">
    <location>
        <begin position="355"/>
        <end position="407"/>
    </location>
</feature>
<feature type="transmembrane region" description="Helical" evidence="4">
    <location>
        <begin position="339"/>
        <end position="358"/>
    </location>
</feature>
<keyword evidence="4" id="KW-1133">Transmembrane helix</keyword>
<keyword evidence="2" id="KW-1003">Cell membrane</keyword>
<keyword evidence="9" id="KW-1185">Reference proteome</keyword>
<accession>A0A5S5CIV3</accession>
<gene>
    <name evidence="8" type="ORF">BCM02_101840</name>
</gene>
<dbReference type="InterPro" id="IPR001633">
    <property type="entry name" value="EAL_dom"/>
</dbReference>
<proteinExistence type="predicted"/>
<dbReference type="SUPFAM" id="SSF141868">
    <property type="entry name" value="EAL domain-like"/>
    <property type="match status" value="1"/>
</dbReference>
<evidence type="ECO:0000256" key="1">
    <source>
        <dbReference type="ARBA" id="ARBA00004236"/>
    </source>
</evidence>
<evidence type="ECO:0000256" key="4">
    <source>
        <dbReference type="SAM" id="Phobius"/>
    </source>
</evidence>
<comment type="subcellular location">
    <subcellularLocation>
        <location evidence="1">Cell membrane</location>
    </subcellularLocation>
</comment>
<dbReference type="GO" id="GO:0071111">
    <property type="term" value="F:cyclic-guanylate-specific phosphodiesterase activity"/>
    <property type="evidence" value="ECO:0007669"/>
    <property type="project" value="InterPro"/>
</dbReference>
<keyword evidence="4" id="KW-0812">Transmembrane</keyword>
<dbReference type="InterPro" id="IPR000160">
    <property type="entry name" value="GGDEF_dom"/>
</dbReference>
<evidence type="ECO:0000313" key="9">
    <source>
        <dbReference type="Proteomes" id="UP000323257"/>
    </source>
</evidence>
<dbReference type="InterPro" id="IPR043128">
    <property type="entry name" value="Rev_trsase/Diguanyl_cyclase"/>
</dbReference>
<dbReference type="CDD" id="cd06225">
    <property type="entry name" value="HAMP"/>
    <property type="match status" value="1"/>
</dbReference>
<dbReference type="InterPro" id="IPR029787">
    <property type="entry name" value="Nucleotide_cyclase"/>
</dbReference>
<dbReference type="CDD" id="cd01948">
    <property type="entry name" value="EAL"/>
    <property type="match status" value="1"/>
</dbReference>
<dbReference type="InterPro" id="IPR035919">
    <property type="entry name" value="EAL_sf"/>
</dbReference>
<feature type="domain" description="GGDEF" evidence="7">
    <location>
        <begin position="448"/>
        <end position="580"/>
    </location>
</feature>
<evidence type="ECO:0000259" key="7">
    <source>
        <dbReference type="PROSITE" id="PS50887"/>
    </source>
</evidence>
<dbReference type="Gene3D" id="6.10.340.10">
    <property type="match status" value="1"/>
</dbReference>
<dbReference type="SMART" id="SM00267">
    <property type="entry name" value="GGDEF"/>
    <property type="match status" value="1"/>
</dbReference>
<dbReference type="SMART" id="SM00304">
    <property type="entry name" value="HAMP"/>
    <property type="match status" value="1"/>
</dbReference>
<evidence type="ECO:0000259" key="5">
    <source>
        <dbReference type="PROSITE" id="PS50883"/>
    </source>
</evidence>
<dbReference type="Pfam" id="PF00672">
    <property type="entry name" value="HAMP"/>
    <property type="match status" value="1"/>
</dbReference>
<dbReference type="AlphaFoldDB" id="A0A5S5CIV3"/>
<evidence type="ECO:0000313" key="8">
    <source>
        <dbReference type="EMBL" id="TYP79719.1"/>
    </source>
</evidence>
<reference evidence="8 9" key="1">
    <citation type="submission" date="2019-07" db="EMBL/GenBank/DDBJ databases">
        <title>Genomic Encyclopedia of Type Strains, Phase III (KMG-III): the genomes of soil and plant-associated and newly described type strains.</title>
        <authorList>
            <person name="Whitman W."/>
        </authorList>
    </citation>
    <scope>NUCLEOTIDE SEQUENCE [LARGE SCALE GENOMIC DNA]</scope>
    <source>
        <strain evidence="8 9">BL24</strain>
    </source>
</reference>
<dbReference type="PROSITE" id="PS50885">
    <property type="entry name" value="HAMP"/>
    <property type="match status" value="1"/>
</dbReference>
<dbReference type="PROSITE" id="PS50887">
    <property type="entry name" value="GGDEF"/>
    <property type="match status" value="1"/>
</dbReference>
<dbReference type="FunFam" id="3.30.70.270:FF:000001">
    <property type="entry name" value="Diguanylate cyclase domain protein"/>
    <property type="match status" value="1"/>
</dbReference>
<feature type="domain" description="EAL" evidence="5">
    <location>
        <begin position="589"/>
        <end position="841"/>
    </location>
</feature>
<dbReference type="FunFam" id="3.20.20.450:FF:000001">
    <property type="entry name" value="Cyclic di-GMP phosphodiesterase yahA"/>
    <property type="match status" value="1"/>
</dbReference>
<dbReference type="SUPFAM" id="SSF158472">
    <property type="entry name" value="HAMP domain-like"/>
    <property type="match status" value="1"/>
</dbReference>
<comment type="caution">
    <text evidence="8">The sequence shown here is derived from an EMBL/GenBank/DDBJ whole genome shotgun (WGS) entry which is preliminary data.</text>
</comment>
<dbReference type="Pfam" id="PF00563">
    <property type="entry name" value="EAL"/>
    <property type="match status" value="1"/>
</dbReference>
<dbReference type="SUPFAM" id="SSF55073">
    <property type="entry name" value="Nucleotide cyclase"/>
    <property type="match status" value="1"/>
</dbReference>
<dbReference type="GO" id="GO:0005886">
    <property type="term" value="C:plasma membrane"/>
    <property type="evidence" value="ECO:0007669"/>
    <property type="project" value="UniProtKB-SubCell"/>
</dbReference>
<dbReference type="Gene3D" id="3.20.20.450">
    <property type="entry name" value="EAL domain"/>
    <property type="match status" value="1"/>
</dbReference>
<protein>
    <submittedName>
        <fullName evidence="8">Diguanylate cyclase (GGDEF)-like protein</fullName>
    </submittedName>
</protein>
<dbReference type="EMBL" id="VNHS01000001">
    <property type="protein sequence ID" value="TYP79719.1"/>
    <property type="molecule type" value="Genomic_DNA"/>
</dbReference>
<sequence length="857" mass="96675">MREFEIRMSLKTKIALLITLSMSVLLALHGMLSFLSAKDMLIDNLNNKFGMLSRQMAISAEYAQNGFDVAQQSMDDKLKFASQAAQSRLPKRIDDVSNEQLAALVEEMDISSITLFGEANGGIESLRASNPKDIGIRATDREIWDGALQELLGRQQVTDADGQTHRYYWTSAFANKTSVVAKNERWGFYNDGSTDYLLNLFIQESSFVKLKSQMSPEAIFERQMKSVEGLMEFTVFNPLTIRQLVNVEELDNAMFQPLDNHPIRYGTYVYRNGQDFANIAKAWESGAQVTDITRALGRNILKSYIPLQTNPPYVLAIVYDYDIVERELNVRMMADFKRFGILLLLLFAVSYLLAGFLLNPIKRLLRGVEEIAKGNFGETVHVGRRDELGQLTERFNLLSTNLLNTMSELNQKNEDALHVAFHDSLTGLYNRLAFQRELARRIHEEGTSPFYLAFIDVDRFKNANDLYGHGMGDALLQEIAARISDMLPSDAIAYRMGGDEFIVILSGTDEEQTLAYAKSLLARLARPFAWEGNAFKTTVSIGISSYPADGRSEDVLVSSADVAMFKAKQQGGNAYTLFNRKMQEELQRRIVIETGLRVALEQKQFSLVYQPLVDLQSGRIVSNEALIRWTHPELGFVSPVEFIAIAEETGIIGDIGLWTLQEACRQTKNWQRKGRRQLGVAVNLSGKQFLEPDLVANVRAVLESTRLDPSCLTLEITENVAIYNEDIVIQTLKELKALGIRIALDDFGTGYSSLSYLARFPMDVLKIDKSFVQNENEDEKEIVKTIIAMAHSLKLRVTAEGVETQQQLAYLRQESCDVLQGYLLSKPRPAADWTEAFIKNYDPLRPDFETVVKPEAQ</sequence>
<dbReference type="CDD" id="cd01949">
    <property type="entry name" value="GGDEF"/>
    <property type="match status" value="1"/>
</dbReference>
<evidence type="ECO:0000256" key="3">
    <source>
        <dbReference type="ARBA" id="ARBA00023136"/>
    </source>
</evidence>
<dbReference type="Proteomes" id="UP000323257">
    <property type="component" value="Unassembled WGS sequence"/>
</dbReference>
<dbReference type="PANTHER" id="PTHR33121:SF70">
    <property type="entry name" value="SIGNALING PROTEIN YKOW"/>
    <property type="match status" value="1"/>
</dbReference>
<evidence type="ECO:0000259" key="6">
    <source>
        <dbReference type="PROSITE" id="PS50885"/>
    </source>
</evidence>